<gene>
    <name evidence="1" type="ORF">GMARGA_LOCUS925</name>
</gene>
<protein>
    <submittedName>
        <fullName evidence="1">5824_t:CDS:1</fullName>
    </submittedName>
</protein>
<comment type="caution">
    <text evidence="1">The sequence shown here is derived from an EMBL/GenBank/DDBJ whole genome shotgun (WGS) entry which is preliminary data.</text>
</comment>
<proteinExistence type="predicted"/>
<sequence>MSCSTLQKNDLQSLIIYYTLLDRYQLQHQLKEVSITAPKQNNDPQGQLTYYKAVEKEPNIRFMAYTNLHTDNNW</sequence>
<accession>A0ABM8VXW1</accession>
<dbReference type="Proteomes" id="UP000789901">
    <property type="component" value="Unassembled WGS sequence"/>
</dbReference>
<evidence type="ECO:0000313" key="1">
    <source>
        <dbReference type="EMBL" id="CAG8474257.1"/>
    </source>
</evidence>
<name>A0ABM8VXW1_GIGMA</name>
<keyword evidence="2" id="KW-1185">Reference proteome</keyword>
<dbReference type="EMBL" id="CAJVQB010000199">
    <property type="protein sequence ID" value="CAG8474257.1"/>
    <property type="molecule type" value="Genomic_DNA"/>
</dbReference>
<organism evidence="1 2">
    <name type="scientific">Gigaspora margarita</name>
    <dbReference type="NCBI Taxonomy" id="4874"/>
    <lineage>
        <taxon>Eukaryota</taxon>
        <taxon>Fungi</taxon>
        <taxon>Fungi incertae sedis</taxon>
        <taxon>Mucoromycota</taxon>
        <taxon>Glomeromycotina</taxon>
        <taxon>Glomeromycetes</taxon>
        <taxon>Diversisporales</taxon>
        <taxon>Gigasporaceae</taxon>
        <taxon>Gigaspora</taxon>
    </lineage>
</organism>
<reference evidence="1 2" key="1">
    <citation type="submission" date="2021-06" db="EMBL/GenBank/DDBJ databases">
        <authorList>
            <person name="Kallberg Y."/>
            <person name="Tangrot J."/>
            <person name="Rosling A."/>
        </authorList>
    </citation>
    <scope>NUCLEOTIDE SEQUENCE [LARGE SCALE GENOMIC DNA]</scope>
    <source>
        <strain evidence="1 2">120-4 pot B 10/14</strain>
    </source>
</reference>
<evidence type="ECO:0000313" key="2">
    <source>
        <dbReference type="Proteomes" id="UP000789901"/>
    </source>
</evidence>